<dbReference type="SUPFAM" id="SSF46689">
    <property type="entry name" value="Homeodomain-like"/>
    <property type="match status" value="1"/>
</dbReference>
<dbReference type="PANTHER" id="PTHR30055">
    <property type="entry name" value="HTH-TYPE TRANSCRIPTIONAL REGULATOR RUTR"/>
    <property type="match status" value="1"/>
</dbReference>
<keyword evidence="2 4" id="KW-0238">DNA-binding</keyword>
<feature type="region of interest" description="Disordered" evidence="5">
    <location>
        <begin position="50"/>
        <end position="69"/>
    </location>
</feature>
<dbReference type="GO" id="GO:0045892">
    <property type="term" value="P:negative regulation of DNA-templated transcription"/>
    <property type="evidence" value="ECO:0007669"/>
    <property type="project" value="InterPro"/>
</dbReference>
<feature type="DNA-binding region" description="H-T-H motif" evidence="4">
    <location>
        <begin position="138"/>
        <end position="157"/>
    </location>
</feature>
<dbReference type="Gene3D" id="1.10.357.10">
    <property type="entry name" value="Tetracycline Repressor, domain 2"/>
    <property type="match status" value="1"/>
</dbReference>
<dbReference type="PRINTS" id="PR00455">
    <property type="entry name" value="HTHTETR"/>
</dbReference>
<evidence type="ECO:0000256" key="5">
    <source>
        <dbReference type="SAM" id="MobiDB-lite"/>
    </source>
</evidence>
<dbReference type="GO" id="GO:0000976">
    <property type="term" value="F:transcription cis-regulatory region binding"/>
    <property type="evidence" value="ECO:0007669"/>
    <property type="project" value="TreeGrafter"/>
</dbReference>
<dbReference type="AlphaFoldDB" id="A0A3M5RQQ6"/>
<dbReference type="EMBL" id="RBTT01000081">
    <property type="protein sequence ID" value="RMU10824.1"/>
    <property type="molecule type" value="Genomic_DNA"/>
</dbReference>
<reference evidence="7 8" key="1">
    <citation type="submission" date="2018-08" db="EMBL/GenBank/DDBJ databases">
        <title>Recombination of ecologically and evolutionarily significant loci maintains genetic cohesion in the Pseudomonas syringae species complex.</title>
        <authorList>
            <person name="Dillon M."/>
            <person name="Thakur S."/>
            <person name="Almeida R.N.D."/>
            <person name="Weir B.S."/>
            <person name="Guttman D.S."/>
        </authorList>
    </citation>
    <scope>NUCLEOTIDE SEQUENCE [LARGE SCALE GENOMIC DNA]</scope>
    <source>
        <strain evidence="7 8">ICMP 9829</strain>
    </source>
</reference>
<proteinExistence type="predicted"/>
<dbReference type="InterPro" id="IPR001647">
    <property type="entry name" value="HTH_TetR"/>
</dbReference>
<dbReference type="SUPFAM" id="SSF48498">
    <property type="entry name" value="Tetracyclin repressor-like, C-terminal domain"/>
    <property type="match status" value="1"/>
</dbReference>
<keyword evidence="3" id="KW-0804">Transcription</keyword>
<organism evidence="7 8">
    <name type="scientific">Pseudomonas syringae pv. coriandricola</name>
    <dbReference type="NCBI Taxonomy" id="264453"/>
    <lineage>
        <taxon>Bacteria</taxon>
        <taxon>Pseudomonadati</taxon>
        <taxon>Pseudomonadota</taxon>
        <taxon>Gammaproteobacteria</taxon>
        <taxon>Pseudomonadales</taxon>
        <taxon>Pseudomonadaceae</taxon>
        <taxon>Pseudomonas</taxon>
    </lineage>
</organism>
<protein>
    <submittedName>
        <fullName evidence="7">TetR family transcriptional regulator</fullName>
    </submittedName>
</protein>
<evidence type="ECO:0000256" key="1">
    <source>
        <dbReference type="ARBA" id="ARBA00023015"/>
    </source>
</evidence>
<evidence type="ECO:0000313" key="8">
    <source>
        <dbReference type="Proteomes" id="UP000274212"/>
    </source>
</evidence>
<feature type="domain" description="HTH tetR-type" evidence="6">
    <location>
        <begin position="115"/>
        <end position="175"/>
    </location>
</feature>
<dbReference type="Proteomes" id="UP000274212">
    <property type="component" value="Unassembled WGS sequence"/>
</dbReference>
<gene>
    <name evidence="7" type="ORF">ALP36_100522</name>
</gene>
<evidence type="ECO:0000256" key="2">
    <source>
        <dbReference type="ARBA" id="ARBA00023125"/>
    </source>
</evidence>
<evidence type="ECO:0000256" key="3">
    <source>
        <dbReference type="ARBA" id="ARBA00023163"/>
    </source>
</evidence>
<accession>A0A3M5RQQ6</accession>
<sequence>MHFEGACLEKISSSDVSELRMCGSHFQRLIIYFLFRIRCVHNLFLSTNPIPRQTGKQTNGDSVGGKTGASRKRSCWAYNLRMTEDLKCQAVPGSPRWWMNRAPRVEKSAGRGRPSVPVERIVATALEAVDEVGAQAFNMRMLAERLGSGTATLYRHFASKDEILIYVVDSVLGELLADQPEAVELVPQGQGSEGYSWQKACASGAERLYGVLRRHPGILPLLVSQIPIGPNGLNRREQGIALFLANGFPAELAARAYTSVAHYVLGFAIQQHSSASSEAAEGEELVEFFAALDASEYPAIATAGRHLPGISVEDEFRFGLKLIIDGLELAASAWRKADGC</sequence>
<dbReference type="InterPro" id="IPR050109">
    <property type="entry name" value="HTH-type_TetR-like_transc_reg"/>
</dbReference>
<evidence type="ECO:0000259" key="6">
    <source>
        <dbReference type="PROSITE" id="PS50977"/>
    </source>
</evidence>
<keyword evidence="1" id="KW-0805">Transcription regulation</keyword>
<dbReference type="InterPro" id="IPR036271">
    <property type="entry name" value="Tet_transcr_reg_TetR-rel_C_sf"/>
</dbReference>
<dbReference type="Pfam" id="PF00440">
    <property type="entry name" value="TetR_N"/>
    <property type="match status" value="1"/>
</dbReference>
<evidence type="ECO:0000256" key="4">
    <source>
        <dbReference type="PROSITE-ProRule" id="PRU00335"/>
    </source>
</evidence>
<comment type="caution">
    <text evidence="7">The sequence shown here is derived from an EMBL/GenBank/DDBJ whole genome shotgun (WGS) entry which is preliminary data.</text>
</comment>
<evidence type="ECO:0000313" key="7">
    <source>
        <dbReference type="EMBL" id="RMU10824.1"/>
    </source>
</evidence>
<feature type="compositionally biased region" description="Polar residues" evidence="5">
    <location>
        <begin position="50"/>
        <end position="61"/>
    </location>
</feature>
<dbReference type="InterPro" id="IPR004111">
    <property type="entry name" value="Repressor_TetR_C"/>
</dbReference>
<dbReference type="GO" id="GO:0003700">
    <property type="term" value="F:DNA-binding transcription factor activity"/>
    <property type="evidence" value="ECO:0007669"/>
    <property type="project" value="TreeGrafter"/>
</dbReference>
<dbReference type="Pfam" id="PF02909">
    <property type="entry name" value="TetR_C_1"/>
    <property type="match status" value="1"/>
</dbReference>
<dbReference type="InterPro" id="IPR009057">
    <property type="entry name" value="Homeodomain-like_sf"/>
</dbReference>
<dbReference type="PANTHER" id="PTHR30055:SF151">
    <property type="entry name" value="TRANSCRIPTIONAL REGULATORY PROTEIN"/>
    <property type="match status" value="1"/>
</dbReference>
<dbReference type="PROSITE" id="PS50977">
    <property type="entry name" value="HTH_TETR_2"/>
    <property type="match status" value="1"/>
</dbReference>
<name>A0A3M5RQQ6_9PSED</name>